<proteinExistence type="predicted"/>
<sequence length="164" mass="16198">MLVTAPAGVVTVNFAVVDVANASGKTKVTTTEVAAFDLIVTPETPVSETAVAPARLVPVMVTVLIVVAFLVPLVGVKLVIVGAISSAVLGDTPAGVVTVIVPDVAPTGTLTVTLVKVAAAAGATEIVVDPTNLIAVAPRRLVPVMVIVAPTSALPGPVMAPAGK</sequence>
<protein>
    <submittedName>
        <fullName evidence="2">Unannotated protein</fullName>
    </submittedName>
</protein>
<keyword evidence="1" id="KW-1133">Transmembrane helix</keyword>
<dbReference type="EMBL" id="CAEZWO010000020">
    <property type="protein sequence ID" value="CAB4653909.1"/>
    <property type="molecule type" value="Genomic_DNA"/>
</dbReference>
<evidence type="ECO:0000256" key="1">
    <source>
        <dbReference type="SAM" id="Phobius"/>
    </source>
</evidence>
<dbReference type="AlphaFoldDB" id="A0A6J6L0Q6"/>
<keyword evidence="1" id="KW-0472">Membrane</keyword>
<evidence type="ECO:0000313" key="2">
    <source>
        <dbReference type="EMBL" id="CAB4653909.1"/>
    </source>
</evidence>
<keyword evidence="1" id="KW-0812">Transmembrane</keyword>
<feature type="transmembrane region" description="Helical" evidence="1">
    <location>
        <begin position="56"/>
        <end position="80"/>
    </location>
</feature>
<accession>A0A6J6L0Q6</accession>
<reference evidence="2" key="1">
    <citation type="submission" date="2020-05" db="EMBL/GenBank/DDBJ databases">
        <authorList>
            <person name="Chiriac C."/>
            <person name="Salcher M."/>
            <person name="Ghai R."/>
            <person name="Kavagutti S V."/>
        </authorList>
    </citation>
    <scope>NUCLEOTIDE SEQUENCE</scope>
</reference>
<name>A0A6J6L0Q6_9ZZZZ</name>
<organism evidence="2">
    <name type="scientific">freshwater metagenome</name>
    <dbReference type="NCBI Taxonomy" id="449393"/>
    <lineage>
        <taxon>unclassified sequences</taxon>
        <taxon>metagenomes</taxon>
        <taxon>ecological metagenomes</taxon>
    </lineage>
</organism>
<gene>
    <name evidence="2" type="ORF">UFOPK2254_00323</name>
</gene>